<evidence type="ECO:0000256" key="3">
    <source>
        <dbReference type="ARBA" id="ARBA00022692"/>
    </source>
</evidence>
<dbReference type="EMBL" id="MN740811">
    <property type="protein sequence ID" value="QHU12966.1"/>
    <property type="molecule type" value="Genomic_DNA"/>
</dbReference>
<dbReference type="AlphaFoldDB" id="A0A6C0K7B7"/>
<dbReference type="GO" id="GO:0016020">
    <property type="term" value="C:membrane"/>
    <property type="evidence" value="ECO:0007669"/>
    <property type="project" value="UniProtKB-SubCell"/>
</dbReference>
<evidence type="ECO:0000256" key="1">
    <source>
        <dbReference type="ARBA" id="ARBA00004141"/>
    </source>
</evidence>
<dbReference type="Pfam" id="PF03073">
    <property type="entry name" value="TspO_MBR"/>
    <property type="match status" value="1"/>
</dbReference>
<comment type="similarity">
    <text evidence="2">Belongs to the TspO/BZRP family.</text>
</comment>
<name>A0A6C0K7B7_9ZZZZ</name>
<feature type="transmembrane region" description="Helical" evidence="6">
    <location>
        <begin position="94"/>
        <end position="115"/>
    </location>
</feature>
<dbReference type="Gene3D" id="1.20.1260.100">
    <property type="entry name" value="TspO/MBR protein"/>
    <property type="match status" value="1"/>
</dbReference>
<feature type="transmembrane region" description="Helical" evidence="6">
    <location>
        <begin position="19"/>
        <end position="37"/>
    </location>
</feature>
<sequence length="125" mass="14583">MSSRFNTCVRPPWQPPSYVFQYVWPVLYAIYLYTLLTHSNNTRLRDILIIGLVLNLFWVPVFAKNPTFALAILTMMIWLALKTQAALTTRGAQFLFSPYTAWLFFAWTLNAYIAWNCSTQKIFST</sequence>
<evidence type="ECO:0000313" key="7">
    <source>
        <dbReference type="EMBL" id="QHU12966.1"/>
    </source>
</evidence>
<protein>
    <recommendedName>
        <fullName evidence="8">Tryptophan-rich sensory protein</fullName>
    </recommendedName>
</protein>
<keyword evidence="3 6" id="KW-0812">Transmembrane</keyword>
<organism evidence="7">
    <name type="scientific">viral metagenome</name>
    <dbReference type="NCBI Taxonomy" id="1070528"/>
    <lineage>
        <taxon>unclassified sequences</taxon>
        <taxon>metagenomes</taxon>
        <taxon>organismal metagenomes</taxon>
    </lineage>
</organism>
<accession>A0A6C0K7B7</accession>
<evidence type="ECO:0000256" key="6">
    <source>
        <dbReference type="SAM" id="Phobius"/>
    </source>
</evidence>
<feature type="transmembrane region" description="Helical" evidence="6">
    <location>
        <begin position="68"/>
        <end position="87"/>
    </location>
</feature>
<dbReference type="CDD" id="cd15904">
    <property type="entry name" value="TSPO_MBR"/>
    <property type="match status" value="1"/>
</dbReference>
<reference evidence="7" key="1">
    <citation type="journal article" date="2020" name="Nature">
        <title>Giant virus diversity and host interactions through global metagenomics.</title>
        <authorList>
            <person name="Schulz F."/>
            <person name="Roux S."/>
            <person name="Paez-Espino D."/>
            <person name="Jungbluth S."/>
            <person name="Walsh D.A."/>
            <person name="Denef V.J."/>
            <person name="McMahon K.D."/>
            <person name="Konstantinidis K.T."/>
            <person name="Eloe-Fadrosh E.A."/>
            <person name="Kyrpides N.C."/>
            <person name="Woyke T."/>
        </authorList>
    </citation>
    <scope>NUCLEOTIDE SEQUENCE</scope>
    <source>
        <strain evidence="7">GVMAG-S-1101172-89</strain>
    </source>
</reference>
<proteinExistence type="inferred from homology"/>
<evidence type="ECO:0000256" key="4">
    <source>
        <dbReference type="ARBA" id="ARBA00022989"/>
    </source>
</evidence>
<keyword evidence="5 6" id="KW-0472">Membrane</keyword>
<dbReference type="InterPro" id="IPR038330">
    <property type="entry name" value="TspO/MBR-related_sf"/>
</dbReference>
<keyword evidence="4 6" id="KW-1133">Transmembrane helix</keyword>
<evidence type="ECO:0000256" key="5">
    <source>
        <dbReference type="ARBA" id="ARBA00023136"/>
    </source>
</evidence>
<comment type="subcellular location">
    <subcellularLocation>
        <location evidence="1">Membrane</location>
        <topology evidence="1">Multi-pass membrane protein</topology>
    </subcellularLocation>
</comment>
<evidence type="ECO:0000256" key="2">
    <source>
        <dbReference type="ARBA" id="ARBA00007524"/>
    </source>
</evidence>
<evidence type="ECO:0008006" key="8">
    <source>
        <dbReference type="Google" id="ProtNLM"/>
    </source>
</evidence>
<dbReference type="InterPro" id="IPR004307">
    <property type="entry name" value="TspO_MBR"/>
</dbReference>